<dbReference type="Pfam" id="PF01344">
    <property type="entry name" value="Kelch_1"/>
    <property type="match status" value="1"/>
</dbReference>
<dbReference type="InterPro" id="IPR006652">
    <property type="entry name" value="Kelch_1"/>
</dbReference>
<sequence>MISRRFFRSFLVALATASILPQIASAHFIWLKVEPAKQAGSAATIRAFFNEEPEPDATFVKYTKNLQLKVDGQTVPATQGEESRNADWAGKLPTTVDTEHDLGVKTKAEKTYHLVYTARAQSGLIAPTAKEGSDKLRARLINLGGKPVVEVLFDGKPVANARIKVYPATGKPTDATADDKGRATIAGIAEGTSALWANWVDVTPGSKDGKDYPETRYYATLTYNPSEQAAANASASDEVPPTIFATMPDPAVNSFGGAVLGKWLYVYSGHVGRTHRYGTETTTKTFRRLNLEDRKTWEDLPVEKDLQGGALIADDKALYRVGGMFAKNKLGEAHDLYSVADFSRFDPETKTWTKLADMPEARSTHDAVIVGRTVYVTGGWTMAGDSKLAPYPKTTLAFDLDHPEAGWKAIPQPFQRRAHSAGEQGGKVYVLGGLVAGSMKVINRVDVYDPKAGTWALGPELPAGLPNEGFGSAAYTIDGRLYYSGATGRIYRLKEAGDAWELLGAWALPRTTHRLLPGPGRTLLAVGGNNKGKQVSVIEAITLPVTTTAAAAGD</sequence>
<protein>
    <submittedName>
        <fullName evidence="2">Kelch repeat-containing protein</fullName>
    </submittedName>
</protein>
<feature type="chain" id="PRO_5043526215" evidence="1">
    <location>
        <begin position="27"/>
        <end position="554"/>
    </location>
</feature>
<dbReference type="InterPro" id="IPR052392">
    <property type="entry name" value="Kelch-BTB_domain-containing"/>
</dbReference>
<dbReference type="EMBL" id="CP155447">
    <property type="protein sequence ID" value="XBH01442.1"/>
    <property type="molecule type" value="Genomic_DNA"/>
</dbReference>
<organism evidence="2">
    <name type="scientific">Singulisphaera sp. Ch08</name>
    <dbReference type="NCBI Taxonomy" id="3120278"/>
    <lineage>
        <taxon>Bacteria</taxon>
        <taxon>Pseudomonadati</taxon>
        <taxon>Planctomycetota</taxon>
        <taxon>Planctomycetia</taxon>
        <taxon>Isosphaerales</taxon>
        <taxon>Isosphaeraceae</taxon>
        <taxon>Singulisphaera</taxon>
    </lineage>
</organism>
<dbReference type="RefSeq" id="WP_406694146.1">
    <property type="nucleotide sequence ID" value="NZ_CP155447.1"/>
</dbReference>
<evidence type="ECO:0000313" key="2">
    <source>
        <dbReference type="EMBL" id="XBH01442.1"/>
    </source>
</evidence>
<dbReference type="SUPFAM" id="SSF117281">
    <property type="entry name" value="Kelch motif"/>
    <property type="match status" value="1"/>
</dbReference>
<dbReference type="PANTHER" id="PTHR46375">
    <property type="entry name" value="KELCH REPEAT AND BTB DOMAIN-CONTAINING PROTEIN 13-RELATED"/>
    <property type="match status" value="1"/>
</dbReference>
<dbReference type="AlphaFoldDB" id="A0AAU7C8Y3"/>
<dbReference type="SMART" id="SM00612">
    <property type="entry name" value="Kelch"/>
    <property type="match status" value="2"/>
</dbReference>
<reference evidence="2" key="1">
    <citation type="submission" date="2024-05" db="EMBL/GenBank/DDBJ databases">
        <title>Planctomycetes of the genus Singulisphaera possess chitinolytic capabilities.</title>
        <authorList>
            <person name="Ivanova A."/>
        </authorList>
    </citation>
    <scope>NUCLEOTIDE SEQUENCE</scope>
    <source>
        <strain evidence="2">Ch08T</strain>
    </source>
</reference>
<accession>A0AAU7C8Y3</accession>
<dbReference type="InterPro" id="IPR015915">
    <property type="entry name" value="Kelch-typ_b-propeller"/>
</dbReference>
<gene>
    <name evidence="2" type="ORF">V5E97_24170</name>
</gene>
<proteinExistence type="predicted"/>
<name>A0AAU7C8Y3_9BACT</name>
<dbReference type="Gene3D" id="2.120.10.80">
    <property type="entry name" value="Kelch-type beta propeller"/>
    <property type="match status" value="2"/>
</dbReference>
<keyword evidence="1" id="KW-0732">Signal</keyword>
<feature type="signal peptide" evidence="1">
    <location>
        <begin position="1"/>
        <end position="26"/>
    </location>
</feature>
<dbReference type="PANTHER" id="PTHR46375:SF3">
    <property type="entry name" value="KELCH REPEAT AND BTB DOMAIN-CONTAINING PROTEIN 13"/>
    <property type="match status" value="1"/>
</dbReference>
<evidence type="ECO:0000256" key="1">
    <source>
        <dbReference type="SAM" id="SignalP"/>
    </source>
</evidence>